<feature type="domain" description="CN hydrolase" evidence="3">
    <location>
        <begin position="1"/>
        <end position="239"/>
    </location>
</feature>
<dbReference type="OrthoDB" id="2826359at2"/>
<evidence type="ECO:0000256" key="2">
    <source>
        <dbReference type="SAM" id="MobiDB-lite"/>
    </source>
</evidence>
<evidence type="ECO:0000259" key="3">
    <source>
        <dbReference type="PROSITE" id="PS50263"/>
    </source>
</evidence>
<dbReference type="PROSITE" id="PS50263">
    <property type="entry name" value="CN_HYDROLASE"/>
    <property type="match status" value="1"/>
</dbReference>
<dbReference type="AlphaFoldDB" id="A0A1I3F340"/>
<protein>
    <submittedName>
        <fullName evidence="4">Predicted amidohydrolase</fullName>
    </submittedName>
</protein>
<evidence type="ECO:0000313" key="5">
    <source>
        <dbReference type="Proteomes" id="UP000199518"/>
    </source>
</evidence>
<name>A0A1I3F340_9PLAN</name>
<dbReference type="InterPro" id="IPR003010">
    <property type="entry name" value="C-N_Hydrolase"/>
</dbReference>
<dbReference type="Gene3D" id="3.60.110.10">
    <property type="entry name" value="Carbon-nitrogen hydrolase"/>
    <property type="match status" value="1"/>
</dbReference>
<gene>
    <name evidence="4" type="ORF">SAMN05421753_10543</name>
</gene>
<dbReference type="InterPro" id="IPR050345">
    <property type="entry name" value="Aliph_Amidase/BUP"/>
</dbReference>
<evidence type="ECO:0000256" key="1">
    <source>
        <dbReference type="ARBA" id="ARBA00022801"/>
    </source>
</evidence>
<dbReference type="PANTHER" id="PTHR43674">
    <property type="entry name" value="NITRILASE C965.09-RELATED"/>
    <property type="match status" value="1"/>
</dbReference>
<dbReference type="SUPFAM" id="SSF56317">
    <property type="entry name" value="Carbon-nitrogen hydrolase"/>
    <property type="match status" value="1"/>
</dbReference>
<sequence>MKIAVVQMDVMLGEIEQNLSAMLDQLRETRKNGAELTIFPECALTGYGFRNLQEAKPFAESIPGPSTRRFAECLQEVGGAAVFGMIEDAPDGIFNAAALVSAAGVIGSYRKIHLPYLGIDQYANYGDRPFAVHEYQGVRIGLSICYDSAFPESMRLLTLKGADLIVLPTNFPTGAEAMAEHVLRTRAMENSVYFACCNRIGEERGFRFFGGSQIIHPNGQWLARSTSATPEILYAEIDPAVARHKRTRRPPSGEVVDRIADRRPEMYGPLIAPHSLPRPGRDESK</sequence>
<evidence type="ECO:0000313" key="4">
    <source>
        <dbReference type="EMBL" id="SFI05181.1"/>
    </source>
</evidence>
<dbReference type="GO" id="GO:0016811">
    <property type="term" value="F:hydrolase activity, acting on carbon-nitrogen (but not peptide) bonds, in linear amides"/>
    <property type="evidence" value="ECO:0007669"/>
    <property type="project" value="TreeGrafter"/>
</dbReference>
<dbReference type="CDD" id="cd07197">
    <property type="entry name" value="nitrilase"/>
    <property type="match status" value="1"/>
</dbReference>
<dbReference type="InterPro" id="IPR036526">
    <property type="entry name" value="C-N_Hydrolase_sf"/>
</dbReference>
<keyword evidence="1 4" id="KW-0378">Hydrolase</keyword>
<feature type="compositionally biased region" description="Basic and acidic residues" evidence="2">
    <location>
        <begin position="255"/>
        <end position="265"/>
    </location>
</feature>
<feature type="region of interest" description="Disordered" evidence="2">
    <location>
        <begin position="244"/>
        <end position="285"/>
    </location>
</feature>
<dbReference type="PANTHER" id="PTHR43674:SF2">
    <property type="entry name" value="BETA-UREIDOPROPIONASE"/>
    <property type="match status" value="1"/>
</dbReference>
<organism evidence="4 5">
    <name type="scientific">Planctomicrobium piriforme</name>
    <dbReference type="NCBI Taxonomy" id="1576369"/>
    <lineage>
        <taxon>Bacteria</taxon>
        <taxon>Pseudomonadati</taxon>
        <taxon>Planctomycetota</taxon>
        <taxon>Planctomycetia</taxon>
        <taxon>Planctomycetales</taxon>
        <taxon>Planctomycetaceae</taxon>
        <taxon>Planctomicrobium</taxon>
    </lineage>
</organism>
<dbReference type="RefSeq" id="WP_092049277.1">
    <property type="nucleotide sequence ID" value="NZ_FOQD01000005.1"/>
</dbReference>
<accession>A0A1I3F340</accession>
<proteinExistence type="predicted"/>
<dbReference type="Pfam" id="PF00795">
    <property type="entry name" value="CN_hydrolase"/>
    <property type="match status" value="1"/>
</dbReference>
<reference evidence="5" key="1">
    <citation type="submission" date="2016-10" db="EMBL/GenBank/DDBJ databases">
        <authorList>
            <person name="Varghese N."/>
            <person name="Submissions S."/>
        </authorList>
    </citation>
    <scope>NUCLEOTIDE SEQUENCE [LARGE SCALE GENOMIC DNA]</scope>
    <source>
        <strain evidence="5">DSM 26348</strain>
    </source>
</reference>
<keyword evidence="5" id="KW-1185">Reference proteome</keyword>
<dbReference type="EMBL" id="FOQD01000005">
    <property type="protein sequence ID" value="SFI05181.1"/>
    <property type="molecule type" value="Genomic_DNA"/>
</dbReference>
<dbReference type="Proteomes" id="UP000199518">
    <property type="component" value="Unassembled WGS sequence"/>
</dbReference>
<dbReference type="STRING" id="1576369.SAMN05421753_10543"/>